<evidence type="ECO:0000256" key="4">
    <source>
        <dbReference type="ARBA" id="ARBA00022448"/>
    </source>
</evidence>
<evidence type="ECO:0000313" key="11">
    <source>
        <dbReference type="Proteomes" id="UP000251889"/>
    </source>
</evidence>
<dbReference type="GO" id="GO:0005737">
    <property type="term" value="C:cytoplasm"/>
    <property type="evidence" value="ECO:0007669"/>
    <property type="project" value="UniProtKB-SubCell"/>
</dbReference>
<dbReference type="InterPro" id="IPR038078">
    <property type="entry name" value="PhoU-like_sf"/>
</dbReference>
<dbReference type="PIRSF" id="PIRSF003107">
    <property type="entry name" value="PhoU"/>
    <property type="match status" value="1"/>
</dbReference>
<dbReference type="OrthoDB" id="9814256at2"/>
<protein>
    <recommendedName>
        <fullName evidence="8">Phosphate-specific transport system accessory protein PhoU</fullName>
    </recommendedName>
</protein>
<dbReference type="PANTHER" id="PTHR42930">
    <property type="entry name" value="PHOSPHATE-SPECIFIC TRANSPORT SYSTEM ACCESSORY PROTEIN PHOU"/>
    <property type="match status" value="1"/>
</dbReference>
<feature type="domain" description="PhoU" evidence="9">
    <location>
        <begin position="120"/>
        <end position="204"/>
    </location>
</feature>
<dbReference type="SUPFAM" id="SSF109755">
    <property type="entry name" value="PhoU-like"/>
    <property type="match status" value="1"/>
</dbReference>
<gene>
    <name evidence="10" type="primary">phoU</name>
    <name evidence="10" type="ORF">DQQ10_11915</name>
</gene>
<dbReference type="FunFam" id="1.20.58.220:FF:000004">
    <property type="entry name" value="Phosphate-specific transport system accessory protein PhoU"/>
    <property type="match status" value="1"/>
</dbReference>
<organism evidence="10 11">
    <name type="scientific">Pseudochryseolinea flava</name>
    <dbReference type="NCBI Taxonomy" id="2059302"/>
    <lineage>
        <taxon>Bacteria</taxon>
        <taxon>Pseudomonadati</taxon>
        <taxon>Bacteroidota</taxon>
        <taxon>Cytophagia</taxon>
        <taxon>Cytophagales</taxon>
        <taxon>Fulvivirgaceae</taxon>
        <taxon>Pseudochryseolinea</taxon>
    </lineage>
</organism>
<evidence type="ECO:0000256" key="5">
    <source>
        <dbReference type="ARBA" id="ARBA00022490"/>
    </source>
</evidence>
<keyword evidence="11" id="KW-1185">Reference proteome</keyword>
<dbReference type="Proteomes" id="UP000251889">
    <property type="component" value="Unassembled WGS sequence"/>
</dbReference>
<name>A0A364Y2L6_9BACT</name>
<evidence type="ECO:0000256" key="8">
    <source>
        <dbReference type="PIRNR" id="PIRNR003107"/>
    </source>
</evidence>
<evidence type="ECO:0000259" key="9">
    <source>
        <dbReference type="Pfam" id="PF01895"/>
    </source>
</evidence>
<comment type="subcellular location">
    <subcellularLocation>
        <location evidence="1 8">Cytoplasm</location>
    </subcellularLocation>
</comment>
<evidence type="ECO:0000256" key="3">
    <source>
        <dbReference type="ARBA" id="ARBA00011738"/>
    </source>
</evidence>
<sequence>MPAIEPELQALKDNLLDMLSLVRNQMIKCKEAIRDNDTSLAEEVIEDERRVNIQELAIDRDCENILALFTPVATDLRLVLATLKITNDLERIGDNAKSLAKFLVNNNDEIERQWLKAYHLEDMLDIVVEMLKDMGEALRTEDTKLAKKTTKKDEQLNEFNKKAFKTAAELIKQYPDHSKNLLTLFLVARNLERAGDLTKNIAEELVFHIEAKVVKHKKDQK</sequence>
<reference evidence="10 11" key="1">
    <citation type="submission" date="2018-06" db="EMBL/GenBank/DDBJ databases">
        <title>Chryseolinea flavus sp. nov., a member of the phylum Bacteroidetes isolated from soil.</title>
        <authorList>
            <person name="Li Y."/>
            <person name="Wang J."/>
        </authorList>
    </citation>
    <scope>NUCLEOTIDE SEQUENCE [LARGE SCALE GENOMIC DNA]</scope>
    <source>
        <strain evidence="10 11">SDU1-6</strain>
    </source>
</reference>
<keyword evidence="4 8" id="KW-0813">Transport</keyword>
<dbReference type="NCBIfam" id="TIGR02135">
    <property type="entry name" value="phoU_full"/>
    <property type="match status" value="1"/>
</dbReference>
<keyword evidence="6 8" id="KW-0592">Phosphate transport</keyword>
<dbReference type="GO" id="GO:0006817">
    <property type="term" value="P:phosphate ion transport"/>
    <property type="evidence" value="ECO:0007669"/>
    <property type="project" value="UniProtKB-KW"/>
</dbReference>
<dbReference type="InterPro" id="IPR028366">
    <property type="entry name" value="PhoU"/>
</dbReference>
<comment type="caution">
    <text evidence="10">The sequence shown here is derived from an EMBL/GenBank/DDBJ whole genome shotgun (WGS) entry which is preliminary data.</text>
</comment>
<feature type="domain" description="PhoU" evidence="9">
    <location>
        <begin position="16"/>
        <end position="101"/>
    </location>
</feature>
<dbReference type="RefSeq" id="WP_112747095.1">
    <property type="nucleotide sequence ID" value="NZ_QMFY01000005.1"/>
</dbReference>
<dbReference type="AlphaFoldDB" id="A0A364Y2L6"/>
<evidence type="ECO:0000256" key="1">
    <source>
        <dbReference type="ARBA" id="ARBA00004496"/>
    </source>
</evidence>
<comment type="similarity">
    <text evidence="2 8">Belongs to the PhoU family.</text>
</comment>
<comment type="function">
    <text evidence="7 8">Plays a role in the regulation of phosphate uptake.</text>
</comment>
<evidence type="ECO:0000256" key="6">
    <source>
        <dbReference type="ARBA" id="ARBA00022592"/>
    </source>
</evidence>
<dbReference type="Gene3D" id="1.20.58.220">
    <property type="entry name" value="Phosphate transport system protein phou homolog 2, domain 2"/>
    <property type="match status" value="1"/>
</dbReference>
<accession>A0A364Y2L6</accession>
<evidence type="ECO:0000256" key="2">
    <source>
        <dbReference type="ARBA" id="ARBA00008107"/>
    </source>
</evidence>
<evidence type="ECO:0000313" key="10">
    <source>
        <dbReference type="EMBL" id="RAW00939.1"/>
    </source>
</evidence>
<dbReference type="PANTHER" id="PTHR42930:SF3">
    <property type="entry name" value="PHOSPHATE-SPECIFIC TRANSPORT SYSTEM ACCESSORY PROTEIN PHOU"/>
    <property type="match status" value="1"/>
</dbReference>
<keyword evidence="5 8" id="KW-0963">Cytoplasm</keyword>
<dbReference type="GO" id="GO:0045936">
    <property type="term" value="P:negative regulation of phosphate metabolic process"/>
    <property type="evidence" value="ECO:0007669"/>
    <property type="project" value="InterPro"/>
</dbReference>
<proteinExistence type="inferred from homology"/>
<dbReference type="InterPro" id="IPR026022">
    <property type="entry name" value="PhoU_dom"/>
</dbReference>
<evidence type="ECO:0000256" key="7">
    <source>
        <dbReference type="ARBA" id="ARBA00056181"/>
    </source>
</evidence>
<dbReference type="GO" id="GO:0030643">
    <property type="term" value="P:intracellular phosphate ion homeostasis"/>
    <property type="evidence" value="ECO:0007669"/>
    <property type="project" value="InterPro"/>
</dbReference>
<dbReference type="Pfam" id="PF01895">
    <property type="entry name" value="PhoU"/>
    <property type="match status" value="2"/>
</dbReference>
<dbReference type="EMBL" id="QMFY01000005">
    <property type="protein sequence ID" value="RAW00939.1"/>
    <property type="molecule type" value="Genomic_DNA"/>
</dbReference>
<comment type="subunit">
    <text evidence="3 8">Homodimer.</text>
</comment>